<evidence type="ECO:0000259" key="5">
    <source>
        <dbReference type="Pfam" id="PF13408"/>
    </source>
</evidence>
<feature type="region of interest" description="Disordered" evidence="3">
    <location>
        <begin position="303"/>
        <end position="326"/>
    </location>
</feature>
<gene>
    <name evidence="6" type="ORF">PQU94_03860</name>
</gene>
<comment type="caution">
    <text evidence="6">The sequence shown here is derived from an EMBL/GenBank/DDBJ whole genome shotgun (WGS) entry which is preliminary data.</text>
</comment>
<protein>
    <submittedName>
        <fullName evidence="6">Recombinase family protein</fullName>
    </submittedName>
</protein>
<accession>A0ABT5IBP7</accession>
<name>A0ABT5IBP7_9CAUL</name>
<keyword evidence="2" id="KW-0233">DNA recombination</keyword>
<evidence type="ECO:0000313" key="6">
    <source>
        <dbReference type="EMBL" id="MDC7693417.1"/>
    </source>
</evidence>
<evidence type="ECO:0000259" key="4">
    <source>
        <dbReference type="Pfam" id="PF07508"/>
    </source>
</evidence>
<dbReference type="Pfam" id="PF13408">
    <property type="entry name" value="Zn_ribbon_recom"/>
    <property type="match status" value="1"/>
</dbReference>
<dbReference type="EMBL" id="JAQQKW010000002">
    <property type="protein sequence ID" value="MDC7693417.1"/>
    <property type="molecule type" value="Genomic_DNA"/>
</dbReference>
<feature type="domain" description="Recombinase" evidence="4">
    <location>
        <begin position="2"/>
        <end position="84"/>
    </location>
</feature>
<feature type="domain" description="Recombinase zinc beta ribbon" evidence="5">
    <location>
        <begin position="101"/>
        <end position="149"/>
    </location>
</feature>
<dbReference type="Proteomes" id="UP001216595">
    <property type="component" value="Unassembled WGS sequence"/>
</dbReference>
<dbReference type="InterPro" id="IPR025827">
    <property type="entry name" value="Zn_ribbon_recom_dom"/>
</dbReference>
<dbReference type="Gene3D" id="3.90.1750.20">
    <property type="entry name" value="Putative Large Serine Recombinase, Chain B, Domain 2"/>
    <property type="match status" value="1"/>
</dbReference>
<feature type="compositionally biased region" description="Basic and acidic residues" evidence="3">
    <location>
        <begin position="307"/>
        <end position="320"/>
    </location>
</feature>
<dbReference type="InterPro" id="IPR050639">
    <property type="entry name" value="SSR_resolvase"/>
</dbReference>
<keyword evidence="1" id="KW-0238">DNA-binding</keyword>
<reference evidence="6 7" key="1">
    <citation type="submission" date="2023-01" db="EMBL/GenBank/DDBJ databases">
        <title>Novel species of the genus Asticcacaulis isolated from rivers.</title>
        <authorList>
            <person name="Lu H."/>
        </authorList>
    </citation>
    <scope>NUCLEOTIDE SEQUENCE [LARGE SCALE GENOMIC DNA]</scope>
    <source>
        <strain evidence="6 7">DXS10W</strain>
    </source>
</reference>
<dbReference type="RefSeq" id="WP_272740462.1">
    <property type="nucleotide sequence ID" value="NZ_JAQQKW010000002.1"/>
</dbReference>
<dbReference type="Pfam" id="PF07508">
    <property type="entry name" value="Recombinase"/>
    <property type="match status" value="1"/>
</dbReference>
<evidence type="ECO:0000256" key="2">
    <source>
        <dbReference type="ARBA" id="ARBA00023172"/>
    </source>
</evidence>
<dbReference type="InterPro" id="IPR038109">
    <property type="entry name" value="DNA_bind_recomb_sf"/>
</dbReference>
<keyword evidence="7" id="KW-1185">Reference proteome</keyword>
<proteinExistence type="predicted"/>
<dbReference type="PANTHER" id="PTHR30461:SF2">
    <property type="entry name" value="SERINE RECOMBINASE PINE-RELATED"/>
    <property type="match status" value="1"/>
</dbReference>
<organism evidence="6 7">
    <name type="scientific">Asticcacaulis currens</name>
    <dbReference type="NCBI Taxonomy" id="2984210"/>
    <lineage>
        <taxon>Bacteria</taxon>
        <taxon>Pseudomonadati</taxon>
        <taxon>Pseudomonadota</taxon>
        <taxon>Alphaproteobacteria</taxon>
        <taxon>Caulobacterales</taxon>
        <taxon>Caulobacteraceae</taxon>
        <taxon>Asticcacaulis</taxon>
    </lineage>
</organism>
<evidence type="ECO:0000256" key="1">
    <source>
        <dbReference type="ARBA" id="ARBA00023125"/>
    </source>
</evidence>
<evidence type="ECO:0000256" key="3">
    <source>
        <dbReference type="SAM" id="MobiDB-lite"/>
    </source>
</evidence>
<dbReference type="PANTHER" id="PTHR30461">
    <property type="entry name" value="DNA-INVERTASE FROM LAMBDOID PROPHAGE"/>
    <property type="match status" value="1"/>
</dbReference>
<dbReference type="InterPro" id="IPR011109">
    <property type="entry name" value="DNA_bind_recombinase_dom"/>
</dbReference>
<evidence type="ECO:0000313" key="7">
    <source>
        <dbReference type="Proteomes" id="UP001216595"/>
    </source>
</evidence>
<sequence length="326" mass="37258">MRKIFEWYATGAYSIREVGLMARNIGLVHPRSQAKVPNSSIHRILRNRVYTGEFEWLGVVYKGRREALISKDLWLMAQDVMDGRVDARIPRTGGSAYAFAFSGLVSCGHCGCALTAEIKKGRYIYYHCTQYKGKCPEKYVREEVMAEQFAAILSRLKSAPGIHDLIVRALKSSFATEREEHELAVTRLTGEIDRLGKRIEAVYTDKLDGKISAEYYKRASSQWQDEMRRCHDELRRYQEASEAYMNEGVDLLILARDAEEIFQKHEGASRKRLLNLVLANCTWKDAQLSANFRKPFDLILENTTSQHDPKSGDGYDDAGKENWLGN</sequence>